<evidence type="ECO:0000313" key="2">
    <source>
        <dbReference type="Proteomes" id="UP001320706"/>
    </source>
</evidence>
<protein>
    <submittedName>
        <fullName evidence="1">Uncharacterized protein</fullName>
    </submittedName>
</protein>
<sequence length="114" mass="12348">MRQSPFPVFEHRIEIGQAISKIKLRSQLHGVSSTAAHHDSGEPGSHPRAGLFLACTRPPGALRRATSICRTTPMVKGTWQPIQVTGRQWGGMGVQLVDKGELERSRLVIGDGVG</sequence>
<organism evidence="1 2">
    <name type="scientific">Zalaria obscura</name>
    <dbReference type="NCBI Taxonomy" id="2024903"/>
    <lineage>
        <taxon>Eukaryota</taxon>
        <taxon>Fungi</taxon>
        <taxon>Dikarya</taxon>
        <taxon>Ascomycota</taxon>
        <taxon>Pezizomycotina</taxon>
        <taxon>Dothideomycetes</taxon>
        <taxon>Dothideomycetidae</taxon>
        <taxon>Dothideales</taxon>
        <taxon>Zalariaceae</taxon>
        <taxon>Zalaria</taxon>
    </lineage>
</organism>
<accession>A0ACC3S5R1</accession>
<evidence type="ECO:0000313" key="1">
    <source>
        <dbReference type="EMBL" id="KAK8195884.1"/>
    </source>
</evidence>
<dbReference type="EMBL" id="JAMKPW020000042">
    <property type="protein sequence ID" value="KAK8195884.1"/>
    <property type="molecule type" value="Genomic_DNA"/>
</dbReference>
<reference evidence="1" key="1">
    <citation type="submission" date="2024-02" db="EMBL/GenBank/DDBJ databases">
        <title>Metagenome Assembled Genome of Zalaria obscura JY119.</title>
        <authorList>
            <person name="Vighnesh L."/>
            <person name="Jagadeeshwari U."/>
            <person name="Venkata Ramana C."/>
            <person name="Sasikala C."/>
        </authorList>
    </citation>
    <scope>NUCLEOTIDE SEQUENCE</scope>
    <source>
        <strain evidence="1">JY119</strain>
    </source>
</reference>
<gene>
    <name evidence="1" type="ORF">M8818_007035</name>
</gene>
<comment type="caution">
    <text evidence="1">The sequence shown here is derived from an EMBL/GenBank/DDBJ whole genome shotgun (WGS) entry which is preliminary data.</text>
</comment>
<proteinExistence type="predicted"/>
<dbReference type="Proteomes" id="UP001320706">
    <property type="component" value="Unassembled WGS sequence"/>
</dbReference>
<keyword evidence="2" id="KW-1185">Reference proteome</keyword>
<name>A0ACC3S5R1_9PEZI</name>